<evidence type="ECO:0000313" key="8">
    <source>
        <dbReference type="Proteomes" id="UP000254258"/>
    </source>
</evidence>
<feature type="transmembrane region" description="Helical" evidence="5">
    <location>
        <begin position="377"/>
        <end position="401"/>
    </location>
</feature>
<evidence type="ECO:0000313" key="7">
    <source>
        <dbReference type="EMBL" id="RDS83557.1"/>
    </source>
</evidence>
<sequence length="418" mass="43506">MTWQRAHMTTDPGHAHAGSLHGAERIARWSVVGAFCAFGMMWGICHVVLVDLQEALKLSTGALGAAMTFGVSASIPSMLISGRLVDKLGPRALMAMTALLLAAGLLCFALARNYVTFCAGMAILYGSSGAYDVAINAAAIHIERINQRRVIAYFHGAFSGVAAISGLSAGYLLSIAVPFRWIYIGLAVLMLMVSILITSNPVLAHAKVSPPKPAGGNFSAIKLLLVPTVLLVAAITTLSFLSENALQTWSSIYLRISLGVPVLVGSIGPAGVYAAMSLGRFITGYVVTRLGRCALLRISGVLTALGMVIALSSTTPWIVIAGFLFCGVAQSGIAPVAYSIGGDVAPDKAGQVTSIITTISYTGFLSGPALIGGLAEFYGLRFALGLVIVGGVLISILALYIKEPKPVQQSLSSYALES</sequence>
<dbReference type="SUPFAM" id="SSF103473">
    <property type="entry name" value="MFS general substrate transporter"/>
    <property type="match status" value="1"/>
</dbReference>
<protein>
    <submittedName>
        <fullName evidence="7">MFS transporter</fullName>
    </submittedName>
</protein>
<feature type="transmembrane region" description="Helical" evidence="5">
    <location>
        <begin position="262"/>
        <end position="282"/>
    </location>
</feature>
<name>A0A370X5K0_9GAMM</name>
<keyword evidence="4 5" id="KW-0472">Membrane</keyword>
<keyword evidence="2 5" id="KW-0812">Transmembrane</keyword>
<dbReference type="GO" id="GO:0016020">
    <property type="term" value="C:membrane"/>
    <property type="evidence" value="ECO:0007669"/>
    <property type="project" value="UniProtKB-SubCell"/>
</dbReference>
<feature type="transmembrane region" description="Helical" evidence="5">
    <location>
        <begin position="181"/>
        <end position="203"/>
    </location>
</feature>
<feature type="transmembrane region" description="Helical" evidence="5">
    <location>
        <begin position="92"/>
        <end position="111"/>
    </location>
</feature>
<dbReference type="GO" id="GO:0022857">
    <property type="term" value="F:transmembrane transporter activity"/>
    <property type="evidence" value="ECO:0007669"/>
    <property type="project" value="InterPro"/>
</dbReference>
<comment type="subcellular location">
    <subcellularLocation>
        <location evidence="1">Membrane</location>
        <topology evidence="1">Multi-pass membrane protein</topology>
    </subcellularLocation>
</comment>
<feature type="domain" description="Major facilitator superfamily (MFS) profile" evidence="6">
    <location>
        <begin position="26"/>
        <end position="407"/>
    </location>
</feature>
<evidence type="ECO:0000256" key="3">
    <source>
        <dbReference type="ARBA" id="ARBA00022989"/>
    </source>
</evidence>
<accession>A0A370X5K0</accession>
<proteinExistence type="predicted"/>
<dbReference type="InterPro" id="IPR011701">
    <property type="entry name" value="MFS"/>
</dbReference>
<reference evidence="7 8" key="1">
    <citation type="submission" date="2018-07" db="EMBL/GenBank/DDBJ databases">
        <title>Dyella monticola sp. nov. and Dyella psychrodurans sp. nov. isolated from monsoon evergreen broad-leaved forest soil of Dinghu Mountain, China.</title>
        <authorList>
            <person name="Gao Z."/>
            <person name="Qiu L."/>
        </authorList>
    </citation>
    <scope>NUCLEOTIDE SEQUENCE [LARGE SCALE GENOMIC DNA]</scope>
    <source>
        <strain evidence="7 8">4G-K06</strain>
    </source>
</reference>
<feature type="transmembrane region" description="Helical" evidence="5">
    <location>
        <begin position="61"/>
        <end position="80"/>
    </location>
</feature>
<dbReference type="Gene3D" id="1.20.1250.20">
    <property type="entry name" value="MFS general substrate transporter like domains"/>
    <property type="match status" value="2"/>
</dbReference>
<feature type="transmembrane region" description="Helical" evidence="5">
    <location>
        <begin position="294"/>
        <end position="311"/>
    </location>
</feature>
<dbReference type="AlphaFoldDB" id="A0A370X5K0"/>
<dbReference type="CDD" id="cd17393">
    <property type="entry name" value="MFS_MosC_like"/>
    <property type="match status" value="1"/>
</dbReference>
<evidence type="ECO:0000256" key="2">
    <source>
        <dbReference type="ARBA" id="ARBA00022692"/>
    </source>
</evidence>
<comment type="caution">
    <text evidence="7">The sequence shown here is derived from an EMBL/GenBank/DDBJ whole genome shotgun (WGS) entry which is preliminary data.</text>
</comment>
<dbReference type="PANTHER" id="PTHR23514:SF13">
    <property type="entry name" value="INNER MEMBRANE PROTEIN YBJJ"/>
    <property type="match status" value="1"/>
</dbReference>
<dbReference type="InterPro" id="IPR020846">
    <property type="entry name" value="MFS_dom"/>
</dbReference>
<evidence type="ECO:0000259" key="6">
    <source>
        <dbReference type="PROSITE" id="PS50850"/>
    </source>
</evidence>
<evidence type="ECO:0000256" key="4">
    <source>
        <dbReference type="ARBA" id="ARBA00023136"/>
    </source>
</evidence>
<feature type="transmembrane region" description="Helical" evidence="5">
    <location>
        <begin position="223"/>
        <end position="242"/>
    </location>
</feature>
<keyword evidence="3 5" id="KW-1133">Transmembrane helix</keyword>
<feature type="transmembrane region" description="Helical" evidence="5">
    <location>
        <begin position="352"/>
        <end position="371"/>
    </location>
</feature>
<feature type="transmembrane region" description="Helical" evidence="5">
    <location>
        <begin position="29"/>
        <end position="49"/>
    </location>
</feature>
<organism evidence="7 8">
    <name type="scientific">Dyella monticola</name>
    <dbReference type="NCBI Taxonomy" id="1927958"/>
    <lineage>
        <taxon>Bacteria</taxon>
        <taxon>Pseudomonadati</taxon>
        <taxon>Pseudomonadota</taxon>
        <taxon>Gammaproteobacteria</taxon>
        <taxon>Lysobacterales</taxon>
        <taxon>Rhodanobacteraceae</taxon>
        <taxon>Dyella</taxon>
    </lineage>
</organism>
<feature type="transmembrane region" description="Helical" evidence="5">
    <location>
        <begin position="317"/>
        <end position="340"/>
    </location>
</feature>
<dbReference type="Pfam" id="PF07690">
    <property type="entry name" value="MFS_1"/>
    <property type="match status" value="1"/>
</dbReference>
<dbReference type="EMBL" id="QRBE01000002">
    <property type="protein sequence ID" value="RDS83557.1"/>
    <property type="molecule type" value="Genomic_DNA"/>
</dbReference>
<keyword evidence="8" id="KW-1185">Reference proteome</keyword>
<feature type="transmembrane region" description="Helical" evidence="5">
    <location>
        <begin position="117"/>
        <end position="138"/>
    </location>
</feature>
<dbReference type="InterPro" id="IPR051788">
    <property type="entry name" value="MFS_Transporter"/>
</dbReference>
<evidence type="ECO:0000256" key="1">
    <source>
        <dbReference type="ARBA" id="ARBA00004141"/>
    </source>
</evidence>
<dbReference type="Proteomes" id="UP000254258">
    <property type="component" value="Unassembled WGS sequence"/>
</dbReference>
<gene>
    <name evidence="7" type="ORF">DWU98_04255</name>
</gene>
<dbReference type="InterPro" id="IPR036259">
    <property type="entry name" value="MFS_trans_sf"/>
</dbReference>
<feature type="transmembrane region" description="Helical" evidence="5">
    <location>
        <begin position="150"/>
        <end position="175"/>
    </location>
</feature>
<evidence type="ECO:0000256" key="5">
    <source>
        <dbReference type="SAM" id="Phobius"/>
    </source>
</evidence>
<dbReference type="PROSITE" id="PS50850">
    <property type="entry name" value="MFS"/>
    <property type="match status" value="1"/>
</dbReference>
<dbReference type="PANTHER" id="PTHR23514">
    <property type="entry name" value="BYPASS OF STOP CODON PROTEIN 6"/>
    <property type="match status" value="1"/>
</dbReference>